<dbReference type="Gene3D" id="3.10.310.70">
    <property type="match status" value="1"/>
</dbReference>
<dbReference type="InterPro" id="IPR011059">
    <property type="entry name" value="Metal-dep_hydrolase_composite"/>
</dbReference>
<name>A0A6V8HBB3_TALPI</name>
<dbReference type="Gene3D" id="3.20.20.140">
    <property type="entry name" value="Metal-dependent hydrolases"/>
    <property type="match status" value="1"/>
</dbReference>
<protein>
    <recommendedName>
        <fullName evidence="1">Amidohydrolase 3 domain-containing protein</fullName>
    </recommendedName>
</protein>
<dbReference type="CDD" id="cd01300">
    <property type="entry name" value="YtcJ_like"/>
    <property type="match status" value="1"/>
</dbReference>
<dbReference type="SUPFAM" id="SSF51338">
    <property type="entry name" value="Composite domain of metallo-dependent hydrolases"/>
    <property type="match status" value="1"/>
</dbReference>
<comment type="caution">
    <text evidence="2">The sequence shown here is derived from an EMBL/GenBank/DDBJ whole genome shotgun (WGS) entry which is preliminary data.</text>
</comment>
<gene>
    <name evidence="2" type="ORF">TCE0_024f07578</name>
</gene>
<dbReference type="EMBL" id="DF933820">
    <property type="protein sequence ID" value="GAM37559.1"/>
    <property type="molecule type" value="Genomic_DNA"/>
</dbReference>
<dbReference type="Gene3D" id="2.30.40.10">
    <property type="entry name" value="Urease, subunit C, domain 1"/>
    <property type="match status" value="1"/>
</dbReference>
<evidence type="ECO:0000313" key="3">
    <source>
        <dbReference type="Proteomes" id="UP000053095"/>
    </source>
</evidence>
<dbReference type="SUPFAM" id="SSF51556">
    <property type="entry name" value="Metallo-dependent hydrolases"/>
    <property type="match status" value="1"/>
</dbReference>
<proteinExistence type="predicted"/>
<dbReference type="AlphaFoldDB" id="A0A6V8HBB3"/>
<feature type="domain" description="Amidohydrolase 3" evidence="1">
    <location>
        <begin position="55"/>
        <end position="543"/>
    </location>
</feature>
<keyword evidence="3" id="KW-1185">Reference proteome</keyword>
<organism evidence="2 3">
    <name type="scientific">Talaromyces pinophilus</name>
    <name type="common">Penicillium pinophilum</name>
    <dbReference type="NCBI Taxonomy" id="128442"/>
    <lineage>
        <taxon>Eukaryota</taxon>
        <taxon>Fungi</taxon>
        <taxon>Dikarya</taxon>
        <taxon>Ascomycota</taxon>
        <taxon>Pezizomycotina</taxon>
        <taxon>Eurotiomycetes</taxon>
        <taxon>Eurotiomycetidae</taxon>
        <taxon>Eurotiales</taxon>
        <taxon>Trichocomaceae</taxon>
        <taxon>Talaromyces</taxon>
        <taxon>Talaromyces sect. Talaromyces</taxon>
    </lineage>
</organism>
<evidence type="ECO:0000313" key="2">
    <source>
        <dbReference type="EMBL" id="GAM37559.1"/>
    </source>
</evidence>
<dbReference type="Pfam" id="PF07969">
    <property type="entry name" value="Amidohydro_3"/>
    <property type="match status" value="1"/>
</dbReference>
<dbReference type="InterPro" id="IPR013108">
    <property type="entry name" value="Amidohydro_3"/>
</dbReference>
<accession>A0A6V8HBB3</accession>
<dbReference type="InterPro" id="IPR033932">
    <property type="entry name" value="YtcJ-like"/>
</dbReference>
<evidence type="ECO:0000259" key="1">
    <source>
        <dbReference type="Pfam" id="PF07969"/>
    </source>
</evidence>
<dbReference type="GO" id="GO:0016810">
    <property type="term" value="F:hydrolase activity, acting on carbon-nitrogen (but not peptide) bonds"/>
    <property type="evidence" value="ECO:0007669"/>
    <property type="project" value="InterPro"/>
</dbReference>
<sequence>MSSNKRADILIRANSIHTCEDGLPVQHALAIAGEYIFAVSDEPHGLDDFLDSNTKVIDLPNSTVLPTFDDTHTHLIFAGLSEFDVPVHTAKDLKGMLELIRQRASETEPGEWICTTANWQEFNLPEKRFPTLQELDEISTAHPILVRRGGHNVVANSLAMQHAQVTVDTQPPPGGKIGKDEQGRLNGLIQDSAVMLIDRVKPSMSVEKRITGLERASASYAATGIGCVRDCFVPFDDIAILKATHDAGKLNIRVRALVSTIGMSEASDVDHLLSSMEEWRSLQNDPWLSIWGLKFMLDGGIEAGATEEPYVSGGCECGSHAGFRGRLLWDPDKMVEAVDIAVSRGWNVGTHAYGDRAIRVLLDVYERVLQRHPDLPVGTLVMEHGGLATPELRERAVALGVAVTVQHPLLHDAAGIQEIYWGLDRVSRIFPYREWLDLGAIVTGGSDYPVGAYGAMHSVWGMSSRQTVVGVRGPQHAITVPEAISLHTSLATKMLREAHLRGALTPGRYADLTILPVDPYDSDILKLRDARPLCTIIGGKIRYLQE</sequence>
<dbReference type="PANTHER" id="PTHR22642:SF2">
    <property type="entry name" value="PROTEIN LONG AFTER FAR-RED 3"/>
    <property type="match status" value="1"/>
</dbReference>
<reference evidence="3" key="1">
    <citation type="journal article" date="2015" name="Genome Announc.">
        <title>Draft genome sequence of Talaromyces cellulolyticus strain Y-94, a source of lignocellulosic biomass-degrading enzymes.</title>
        <authorList>
            <person name="Fujii T."/>
            <person name="Koike H."/>
            <person name="Sawayama S."/>
            <person name="Yano S."/>
            <person name="Inoue H."/>
        </authorList>
    </citation>
    <scope>NUCLEOTIDE SEQUENCE [LARGE SCALE GENOMIC DNA]</scope>
    <source>
        <strain evidence="3">Y-94</strain>
    </source>
</reference>
<dbReference type="PANTHER" id="PTHR22642">
    <property type="entry name" value="IMIDAZOLONEPROPIONASE"/>
    <property type="match status" value="1"/>
</dbReference>
<dbReference type="InterPro" id="IPR032466">
    <property type="entry name" value="Metal_Hydrolase"/>
</dbReference>
<dbReference type="Proteomes" id="UP000053095">
    <property type="component" value="Unassembled WGS sequence"/>
</dbReference>